<dbReference type="Proteomes" id="UP001056093">
    <property type="component" value="Chromosome"/>
</dbReference>
<name>A0ABY5C159_9LACO</name>
<feature type="transmembrane region" description="Helical" evidence="1">
    <location>
        <begin position="419"/>
        <end position="437"/>
    </location>
</feature>
<dbReference type="PANTHER" id="PTHR34473:SF2">
    <property type="entry name" value="UPF0699 TRANSMEMBRANE PROTEIN YDBT"/>
    <property type="match status" value="1"/>
</dbReference>
<sequence length="526" mass="60375">MKAKHLHPLTFIFDFYEQLKSVVALGLAVLFFFHFTWWEWVLLFLALLLWSLLSFWMKTYELTESELIYRSGILERQVRHLPYHKIQNIHRKQWFFLQPFHLEDIAVDSGGKGAKNNQISLLVVPTWVALVLEQKRQDETAKLAILIEGAKIQAQKEEPATQEQVEQVTDSDRQGQAFASAHNQKTADGKDILRPNGSNRLATDSFRASILSLIVYAVTTPEVIFQFFIFLGGFIHLDQQGIVSHWIEQELTNHVLGLGALVIALLVVAFVFIVVAFNVLRTVILYFGFEVHHDAGQLTIARGLFERQTMHLSINRMQTVEVRQNVFRQLLGLVTVKTRIITDENGEDKVSKNVPTLIPMVKSGAVDQYLSRWLPDFPSRPIKKTDSSTYQILTMIRNGLFWTLPIATVLIYAFRRWPVVALLVLIVLAFVVGTGWYKGQATTAQVVNRQVLVLKTAKNYETITTYIAWDKIQSLSIKQSWWLAHQNRRAHLAVVVRTDANTKVLTARYLPMKEVQSIFDWYQSLS</sequence>
<protein>
    <submittedName>
        <fullName evidence="3">PH domain-containing protein</fullName>
    </submittedName>
</protein>
<proteinExistence type="predicted"/>
<dbReference type="InterPro" id="IPR014529">
    <property type="entry name" value="UCP026631"/>
</dbReference>
<evidence type="ECO:0000256" key="1">
    <source>
        <dbReference type="SAM" id="Phobius"/>
    </source>
</evidence>
<dbReference type="PANTHER" id="PTHR34473">
    <property type="entry name" value="UPF0699 TRANSMEMBRANE PROTEIN YDBS"/>
    <property type="match status" value="1"/>
</dbReference>
<evidence type="ECO:0000259" key="2">
    <source>
        <dbReference type="Pfam" id="PF03703"/>
    </source>
</evidence>
<accession>A0ABY5C159</accession>
<feature type="transmembrane region" description="Helical" evidence="1">
    <location>
        <begin position="392"/>
        <end position="413"/>
    </location>
</feature>
<feature type="transmembrane region" description="Helical" evidence="1">
    <location>
        <begin position="40"/>
        <end position="57"/>
    </location>
</feature>
<keyword evidence="1" id="KW-0472">Membrane</keyword>
<keyword evidence="1" id="KW-1133">Transmembrane helix</keyword>
<evidence type="ECO:0000313" key="4">
    <source>
        <dbReference type="Proteomes" id="UP001056093"/>
    </source>
</evidence>
<reference evidence="3" key="1">
    <citation type="submission" date="2022-05" db="EMBL/GenBank/DDBJ databases">
        <authorList>
            <person name="Oliphant S.A."/>
            <person name="Watson-Haigh N.S."/>
            <person name="Sumby K.M."/>
            <person name="Gardner J.M."/>
            <person name="Jiranek V."/>
        </authorList>
    </citation>
    <scope>NUCLEOTIDE SEQUENCE</scope>
    <source>
        <strain evidence="3">KI3_B9</strain>
    </source>
</reference>
<dbReference type="RefSeq" id="WP_252774010.1">
    <property type="nucleotide sequence ID" value="NZ_CP097122.1"/>
</dbReference>
<feature type="domain" description="YdbS-like PH" evidence="2">
    <location>
        <begin position="59"/>
        <end position="117"/>
    </location>
</feature>
<evidence type="ECO:0000313" key="3">
    <source>
        <dbReference type="EMBL" id="USS92216.1"/>
    </source>
</evidence>
<keyword evidence="1" id="KW-0812">Transmembrane</keyword>
<feature type="transmembrane region" description="Helical" evidence="1">
    <location>
        <begin position="255"/>
        <end position="280"/>
    </location>
</feature>
<feature type="domain" description="YdbS-like PH" evidence="2">
    <location>
        <begin position="291"/>
        <end position="338"/>
    </location>
</feature>
<dbReference type="Pfam" id="PF03703">
    <property type="entry name" value="bPH_2"/>
    <property type="match status" value="2"/>
</dbReference>
<gene>
    <name evidence="3" type="ORF">M3M36_00965</name>
</gene>
<organism evidence="3 4">
    <name type="scientific">Fructobacillus americanaquae</name>
    <dbReference type="NCBI Taxonomy" id="2940302"/>
    <lineage>
        <taxon>Bacteria</taxon>
        <taxon>Bacillati</taxon>
        <taxon>Bacillota</taxon>
        <taxon>Bacilli</taxon>
        <taxon>Lactobacillales</taxon>
        <taxon>Lactobacillaceae</taxon>
        <taxon>Fructobacillus</taxon>
    </lineage>
</organism>
<dbReference type="PIRSF" id="PIRSF026631">
    <property type="entry name" value="UCP026631"/>
    <property type="match status" value="1"/>
</dbReference>
<feature type="transmembrane region" description="Helical" evidence="1">
    <location>
        <begin position="210"/>
        <end position="235"/>
    </location>
</feature>
<dbReference type="EMBL" id="CP097122">
    <property type="protein sequence ID" value="USS92216.1"/>
    <property type="molecule type" value="Genomic_DNA"/>
</dbReference>
<dbReference type="InterPro" id="IPR005182">
    <property type="entry name" value="YdbS-like_PH"/>
</dbReference>
<keyword evidence="4" id="KW-1185">Reference proteome</keyword>